<dbReference type="InterPro" id="IPR050951">
    <property type="entry name" value="Retrovirus_Pol_polyprotein"/>
</dbReference>
<comment type="caution">
    <text evidence="3">The sequence shown here is derived from an EMBL/GenBank/DDBJ whole genome shotgun (WGS) entry which is preliminary data.</text>
</comment>
<evidence type="ECO:0000256" key="1">
    <source>
        <dbReference type="ARBA" id="ARBA00023268"/>
    </source>
</evidence>
<evidence type="ECO:0000313" key="4">
    <source>
        <dbReference type="Proteomes" id="UP000233551"/>
    </source>
</evidence>
<evidence type="ECO:0000259" key="2">
    <source>
        <dbReference type="Pfam" id="PF17919"/>
    </source>
</evidence>
<gene>
    <name evidence="3" type="ORF">CRG98_029795</name>
</gene>
<sequence length="177" mass="20344">MMSIFSDMIENCIEVFMNDFTAYGDSFDRCLANLSKVLHRCIELNLVLNYEKCHFMVTHGIVLGHVISSRGIKVDKSKVDLILNLPYPSNVRDIRDFLSHTGFYRRLIKDFSNIAQPLCHLLQKDTDFAFKKNCKETFDKLKELLTLAPIIQPSDWELPFEIMTDASDYAVGDVLGQ</sequence>
<dbReference type="InterPro" id="IPR043128">
    <property type="entry name" value="Rev_trsase/Diguanyl_cyclase"/>
</dbReference>
<dbReference type="InterPro" id="IPR043502">
    <property type="entry name" value="DNA/RNA_pol_sf"/>
</dbReference>
<reference evidence="3 4" key="1">
    <citation type="submission" date="2017-11" db="EMBL/GenBank/DDBJ databases">
        <title>De-novo sequencing of pomegranate (Punica granatum L.) genome.</title>
        <authorList>
            <person name="Akparov Z."/>
            <person name="Amiraslanov A."/>
            <person name="Hajiyeva S."/>
            <person name="Abbasov M."/>
            <person name="Kaur K."/>
            <person name="Hamwieh A."/>
            <person name="Solovyev V."/>
            <person name="Salamov A."/>
            <person name="Braich B."/>
            <person name="Kosarev P."/>
            <person name="Mahmoud A."/>
            <person name="Hajiyev E."/>
            <person name="Babayeva S."/>
            <person name="Izzatullayeva V."/>
            <person name="Mammadov A."/>
            <person name="Mammadov A."/>
            <person name="Sharifova S."/>
            <person name="Ojaghi J."/>
            <person name="Eynullazada K."/>
            <person name="Bayramov B."/>
            <person name="Abdulazimova A."/>
            <person name="Shahmuradov I."/>
        </authorList>
    </citation>
    <scope>NUCLEOTIDE SEQUENCE [LARGE SCALE GENOMIC DNA]</scope>
    <source>
        <strain evidence="4">cv. AG2017</strain>
        <tissue evidence="3">Leaf</tissue>
    </source>
</reference>
<dbReference type="PANTHER" id="PTHR37984:SF5">
    <property type="entry name" value="PROTEIN NYNRIN-LIKE"/>
    <property type="match status" value="1"/>
</dbReference>
<accession>A0A2I0J0P6</accession>
<dbReference type="AlphaFoldDB" id="A0A2I0J0P6"/>
<dbReference type="FunFam" id="3.30.70.270:FF:000020">
    <property type="entry name" value="Transposon Tf2-6 polyprotein-like Protein"/>
    <property type="match status" value="1"/>
</dbReference>
<dbReference type="SUPFAM" id="SSF56672">
    <property type="entry name" value="DNA/RNA polymerases"/>
    <property type="match status" value="1"/>
</dbReference>
<keyword evidence="4" id="KW-1185">Reference proteome</keyword>
<evidence type="ECO:0000313" key="3">
    <source>
        <dbReference type="EMBL" id="PKI49818.1"/>
    </source>
</evidence>
<dbReference type="InterPro" id="IPR041577">
    <property type="entry name" value="RT_RNaseH_2"/>
</dbReference>
<organism evidence="3 4">
    <name type="scientific">Punica granatum</name>
    <name type="common">Pomegranate</name>
    <dbReference type="NCBI Taxonomy" id="22663"/>
    <lineage>
        <taxon>Eukaryota</taxon>
        <taxon>Viridiplantae</taxon>
        <taxon>Streptophyta</taxon>
        <taxon>Embryophyta</taxon>
        <taxon>Tracheophyta</taxon>
        <taxon>Spermatophyta</taxon>
        <taxon>Magnoliopsida</taxon>
        <taxon>eudicotyledons</taxon>
        <taxon>Gunneridae</taxon>
        <taxon>Pentapetalae</taxon>
        <taxon>rosids</taxon>
        <taxon>malvids</taxon>
        <taxon>Myrtales</taxon>
        <taxon>Lythraceae</taxon>
        <taxon>Punica</taxon>
    </lineage>
</organism>
<name>A0A2I0J0P6_PUNGR</name>
<keyword evidence="1" id="KW-0511">Multifunctional enzyme</keyword>
<dbReference type="EMBL" id="PGOL01002196">
    <property type="protein sequence ID" value="PKI49818.1"/>
    <property type="molecule type" value="Genomic_DNA"/>
</dbReference>
<proteinExistence type="predicted"/>
<dbReference type="STRING" id="22663.A0A2I0J0P6"/>
<dbReference type="Gene3D" id="3.30.70.270">
    <property type="match status" value="2"/>
</dbReference>
<feature type="domain" description="Reverse transcriptase/retrotransposon-derived protein RNase H-like" evidence="2">
    <location>
        <begin position="131"/>
        <end position="177"/>
    </location>
</feature>
<dbReference type="PANTHER" id="PTHR37984">
    <property type="entry name" value="PROTEIN CBG26694"/>
    <property type="match status" value="1"/>
</dbReference>
<dbReference type="Pfam" id="PF17919">
    <property type="entry name" value="RT_RNaseH_2"/>
    <property type="match status" value="1"/>
</dbReference>
<dbReference type="GO" id="GO:0003824">
    <property type="term" value="F:catalytic activity"/>
    <property type="evidence" value="ECO:0007669"/>
    <property type="project" value="UniProtKB-KW"/>
</dbReference>
<protein>
    <recommendedName>
        <fullName evidence="2">Reverse transcriptase/retrotransposon-derived protein RNase H-like domain-containing protein</fullName>
    </recommendedName>
</protein>
<dbReference type="Proteomes" id="UP000233551">
    <property type="component" value="Unassembled WGS sequence"/>
</dbReference>